<dbReference type="InterPro" id="IPR036873">
    <property type="entry name" value="Rhodanese-like_dom_sf"/>
</dbReference>
<feature type="binding site" evidence="11">
    <location>
        <position position="76"/>
    </location>
    <ligand>
        <name>ATP</name>
        <dbReference type="ChEBI" id="CHEBI:30616"/>
    </ligand>
</feature>
<keyword evidence="9 11" id="KW-0501">Molybdenum cofactor biosynthesis</keyword>
<dbReference type="SMART" id="SM00450">
    <property type="entry name" value="RHOD"/>
    <property type="match status" value="1"/>
</dbReference>
<evidence type="ECO:0000259" key="12">
    <source>
        <dbReference type="PROSITE" id="PS50206"/>
    </source>
</evidence>
<dbReference type="GO" id="GO:0005524">
    <property type="term" value="F:ATP binding"/>
    <property type="evidence" value="ECO:0007669"/>
    <property type="project" value="UniProtKB-KW"/>
</dbReference>
<comment type="pathway">
    <text evidence="11">tRNA modification; 5-methoxycarbonylmethyl-2-thiouridine-tRNA biosynthesis.</text>
</comment>
<keyword evidence="6 11" id="KW-0547">Nucleotide-binding</keyword>
<dbReference type="UniPathway" id="UPA00988"/>
<keyword evidence="2 11" id="KW-0963">Cytoplasm</keyword>
<dbReference type="PANTHER" id="PTHR10953">
    <property type="entry name" value="UBIQUITIN-ACTIVATING ENZYME E1"/>
    <property type="match status" value="1"/>
</dbReference>
<keyword evidence="7 11" id="KW-0862">Zinc</keyword>
<dbReference type="Pfam" id="PF00899">
    <property type="entry name" value="ThiF"/>
    <property type="match status" value="1"/>
</dbReference>
<keyword evidence="14" id="KW-1185">Reference proteome</keyword>
<dbReference type="GO" id="GO:0042292">
    <property type="term" value="F:URM1 activating enzyme activity"/>
    <property type="evidence" value="ECO:0007669"/>
    <property type="project" value="TreeGrafter"/>
</dbReference>
<evidence type="ECO:0000256" key="1">
    <source>
        <dbReference type="ARBA" id="ARBA00004514"/>
    </source>
</evidence>
<accession>A0A835CR34</accession>
<dbReference type="Proteomes" id="UP000639338">
    <property type="component" value="Unassembled WGS sequence"/>
</dbReference>
<dbReference type="InterPro" id="IPR001763">
    <property type="entry name" value="Rhodanese-like_dom"/>
</dbReference>
<evidence type="ECO:0000256" key="2">
    <source>
        <dbReference type="ARBA" id="ARBA00022490"/>
    </source>
</evidence>
<evidence type="ECO:0000313" key="13">
    <source>
        <dbReference type="EMBL" id="KAF7989780.1"/>
    </source>
</evidence>
<dbReference type="EMBL" id="JACMRX010000005">
    <property type="protein sequence ID" value="KAF7989780.1"/>
    <property type="molecule type" value="Genomic_DNA"/>
</dbReference>
<dbReference type="Gene3D" id="3.40.250.10">
    <property type="entry name" value="Rhodanese-like domain"/>
    <property type="match status" value="1"/>
</dbReference>
<evidence type="ECO:0000256" key="10">
    <source>
        <dbReference type="ARBA" id="ARBA00023268"/>
    </source>
</evidence>
<feature type="binding site" evidence="11">
    <location>
        <position position="206"/>
    </location>
    <ligand>
        <name>Zn(2+)</name>
        <dbReference type="ChEBI" id="CHEBI:29105"/>
    </ligand>
</feature>
<keyword evidence="3 11" id="KW-0808">Transferase</keyword>
<dbReference type="AlphaFoldDB" id="A0A835CR34"/>
<name>A0A835CR34_APHGI</name>
<evidence type="ECO:0000256" key="4">
    <source>
        <dbReference type="ARBA" id="ARBA00022694"/>
    </source>
</evidence>
<dbReference type="GO" id="GO:0006777">
    <property type="term" value="P:Mo-molybdopterin cofactor biosynthetic process"/>
    <property type="evidence" value="ECO:0007669"/>
    <property type="project" value="UniProtKB-UniRule"/>
</dbReference>
<dbReference type="NCBIfam" id="NF004281">
    <property type="entry name" value="PRK05690.1"/>
    <property type="match status" value="1"/>
</dbReference>
<comment type="function">
    <text evidence="11">Plays a central role in 2-thiolation of mcm(5)S(2)U at tRNA wobble positions of cytosolic tRNA(Lys), tRNA(Glu) and tRNA(Gln). Acts by mediating the C-terminal thiocarboxylation of the sulfur carrier URM1. Its N-terminus first activates URM1 as acyl-adenylate (-COAMP), then the persulfide sulfur on the catalytic cysteine is transferred to URM1 to form thiocarboxylation (-COSH) of its C-terminus. The reaction probably involves hydrogen sulfide that is generated from the persulfide intermediate and that acts as nucleophile towards URM1. Subsequently, a transient disulfide bond is formed. Does not use thiosulfate as sulfur donor; NFS1 probably acting as a sulfur donor for thiocarboxylation reactions.</text>
</comment>
<evidence type="ECO:0000256" key="11">
    <source>
        <dbReference type="HAMAP-Rule" id="MF_03049"/>
    </source>
</evidence>
<feature type="binding site" evidence="11">
    <location>
        <begin position="104"/>
        <end position="108"/>
    </location>
    <ligand>
        <name>ATP</name>
        <dbReference type="ChEBI" id="CHEBI:30616"/>
    </ligand>
</feature>
<gene>
    <name evidence="13" type="ORF">HCN44_008454</name>
</gene>
<keyword evidence="8 11" id="KW-0067">ATP-binding</keyword>
<dbReference type="GO" id="GO:0046872">
    <property type="term" value="F:metal ion binding"/>
    <property type="evidence" value="ECO:0007669"/>
    <property type="project" value="UniProtKB-KW"/>
</dbReference>
<organism evidence="13 14">
    <name type="scientific">Aphidius gifuensis</name>
    <name type="common">Parasitoid wasp</name>
    <dbReference type="NCBI Taxonomy" id="684658"/>
    <lineage>
        <taxon>Eukaryota</taxon>
        <taxon>Metazoa</taxon>
        <taxon>Ecdysozoa</taxon>
        <taxon>Arthropoda</taxon>
        <taxon>Hexapoda</taxon>
        <taxon>Insecta</taxon>
        <taxon>Pterygota</taxon>
        <taxon>Neoptera</taxon>
        <taxon>Endopterygota</taxon>
        <taxon>Hymenoptera</taxon>
        <taxon>Apocrita</taxon>
        <taxon>Ichneumonoidea</taxon>
        <taxon>Braconidae</taxon>
        <taxon>Aphidiinae</taxon>
        <taxon>Aphidius</taxon>
    </lineage>
</organism>
<dbReference type="EC" id="2.7.7.-" evidence="11"/>
<dbReference type="OrthoDB" id="10261062at2759"/>
<dbReference type="GO" id="GO:0070566">
    <property type="term" value="F:adenylyltransferase activity"/>
    <property type="evidence" value="ECO:0007669"/>
    <property type="project" value="InterPro"/>
</dbReference>
<comment type="subcellular location">
    <subcellularLocation>
        <location evidence="1">Cytoplasm</location>
        <location evidence="1">Cytosol</location>
    </subcellularLocation>
</comment>
<dbReference type="PANTHER" id="PTHR10953:SF102">
    <property type="entry name" value="ADENYLYLTRANSFERASE AND SULFURTRANSFERASE MOCS3"/>
    <property type="match status" value="1"/>
</dbReference>
<dbReference type="FunFam" id="3.40.250.10:FF:000014">
    <property type="entry name" value="Adenylyltransferase and sulfurtransferase MOCS3"/>
    <property type="match status" value="1"/>
</dbReference>
<dbReference type="InterPro" id="IPR028885">
    <property type="entry name" value="MOCS3/Uba4"/>
</dbReference>
<feature type="domain" description="Rhodanese" evidence="12">
    <location>
        <begin position="331"/>
        <end position="438"/>
    </location>
</feature>
<dbReference type="GO" id="GO:0005829">
    <property type="term" value="C:cytosol"/>
    <property type="evidence" value="ECO:0007669"/>
    <property type="project" value="UniProtKB-SubCell"/>
</dbReference>
<comment type="caution">
    <text evidence="13">The sequence shown here is derived from an EMBL/GenBank/DDBJ whole genome shotgun (WGS) entry which is preliminary data.</text>
</comment>
<dbReference type="CDD" id="cd00757">
    <property type="entry name" value="ThiF_MoeB_HesA_family"/>
    <property type="match status" value="1"/>
</dbReference>
<comment type="cofactor">
    <cofactor evidence="11">
        <name>Zn(2+)</name>
        <dbReference type="ChEBI" id="CHEBI:29105"/>
    </cofactor>
    <text evidence="11">Binds 1 zinc ion per subunit.</text>
</comment>
<feature type="binding site" evidence="11">
    <location>
        <position position="97"/>
    </location>
    <ligand>
        <name>ATP</name>
        <dbReference type="ChEBI" id="CHEBI:30616"/>
    </ligand>
</feature>
<keyword evidence="10 11" id="KW-0511">Multifunctional enzyme</keyword>
<feature type="binding site" evidence="11">
    <location>
        <position position="284"/>
    </location>
    <ligand>
        <name>Zn(2+)</name>
        <dbReference type="ChEBI" id="CHEBI:29105"/>
    </ligand>
</feature>
<sequence>MDEKQLINEICQLKKLLKEKEDQLAKIQYDKQPMQKNELNNEEIARYSRQILMPEIGVKGQVKLKKSSVLIVGAGGLGCPSSLYLAGAGVGHIGIVDYDEIEITNLHRQLLFTISDIKTSKVDAAAHHLTRRNANVQVTPYKIQLDSSNVLDIIKNYDVVLDATDNVPTRYLLNDACVFSGKPLVSASALKMEGQLTVYNYDDGPCYRCIYPKPPPPETVTNCGDGGVLGAVVGTIGVLQALEALKIILNMPGVLSQRLLVFDGSESIFRNIRLRSKNNNCQVCSSSPSITELQDYEEFCGSKANDKDPNLKLVDDNDRITVEDYNKIINSSIKHVLIDVRSIEEFDICHLNDAINIPYTNMKQKSTEKTAHDLIQKILELDEKQNVYLICRRGNDSQRATKLLRDSLKNTTNIDLKRIKDIAGGINAWSRVIDPSFPIY</sequence>
<evidence type="ECO:0000256" key="9">
    <source>
        <dbReference type="ARBA" id="ARBA00023150"/>
    </source>
</evidence>
<dbReference type="GO" id="GO:0002143">
    <property type="term" value="P:tRNA wobble position uridine thiolation"/>
    <property type="evidence" value="ECO:0007669"/>
    <property type="project" value="InterPro"/>
</dbReference>
<keyword evidence="4 11" id="KW-0819">tRNA processing</keyword>
<dbReference type="PROSITE" id="PS50206">
    <property type="entry name" value="RHODANESE_3"/>
    <property type="match status" value="1"/>
</dbReference>
<feature type="active site" description="Cysteine persulfide intermediate; for sulfurtransferase activity" evidence="11">
    <location>
        <position position="391"/>
    </location>
</feature>
<proteinExistence type="inferred from homology"/>
<evidence type="ECO:0000256" key="6">
    <source>
        <dbReference type="ARBA" id="ARBA00022741"/>
    </source>
</evidence>
<feature type="binding site" evidence="11">
    <location>
        <begin position="165"/>
        <end position="166"/>
    </location>
    <ligand>
        <name>ATP</name>
        <dbReference type="ChEBI" id="CHEBI:30616"/>
    </ligand>
</feature>
<evidence type="ECO:0000256" key="3">
    <source>
        <dbReference type="ARBA" id="ARBA00022679"/>
    </source>
</evidence>
<dbReference type="Gene3D" id="3.40.50.720">
    <property type="entry name" value="NAD(P)-binding Rossmann-like Domain"/>
    <property type="match status" value="1"/>
</dbReference>
<evidence type="ECO:0000256" key="7">
    <source>
        <dbReference type="ARBA" id="ARBA00022833"/>
    </source>
</evidence>
<dbReference type="FunFam" id="3.40.50.720:FF:000206">
    <property type="entry name" value="Adenylyltransferase and sulfurtransferase MOCS3"/>
    <property type="match status" value="1"/>
</dbReference>
<dbReference type="InterPro" id="IPR035985">
    <property type="entry name" value="Ubiquitin-activating_enz"/>
</dbReference>
<evidence type="ECO:0000256" key="8">
    <source>
        <dbReference type="ARBA" id="ARBA00022840"/>
    </source>
</evidence>
<evidence type="ECO:0000313" key="14">
    <source>
        <dbReference type="Proteomes" id="UP000639338"/>
    </source>
</evidence>
<dbReference type="InterPro" id="IPR000594">
    <property type="entry name" value="ThiF_NAD_FAD-bd"/>
</dbReference>
<reference evidence="13 14" key="1">
    <citation type="submission" date="2020-08" db="EMBL/GenBank/DDBJ databases">
        <title>Aphidius gifuensis genome sequencing and assembly.</title>
        <authorList>
            <person name="Du Z."/>
        </authorList>
    </citation>
    <scope>NUCLEOTIDE SEQUENCE [LARGE SCALE GENOMIC DNA]</scope>
    <source>
        <strain evidence="13">YNYX2018</strain>
        <tissue evidence="13">Adults</tissue>
    </source>
</reference>
<comment type="similarity">
    <text evidence="11">In the N-terminal section; belongs to the HesA/MoeB/ThiF family. UBA4 subfamily.</text>
</comment>
<feature type="active site" description="Glycyl thioester intermediate; for adenylyltransferase activity" evidence="11">
    <location>
        <position position="223"/>
    </location>
</feature>
<feature type="binding site" evidence="11">
    <location>
        <position position="209"/>
    </location>
    <ligand>
        <name>Zn(2+)</name>
        <dbReference type="ChEBI" id="CHEBI:29105"/>
    </ligand>
</feature>
<dbReference type="InterPro" id="IPR045886">
    <property type="entry name" value="ThiF/MoeB/HesA"/>
</dbReference>
<feature type="binding site" evidence="11">
    <location>
        <position position="121"/>
    </location>
    <ligand>
        <name>ATP</name>
        <dbReference type="ChEBI" id="CHEBI:30616"/>
    </ligand>
</feature>
<evidence type="ECO:0000256" key="5">
    <source>
        <dbReference type="ARBA" id="ARBA00022723"/>
    </source>
</evidence>
<dbReference type="SUPFAM" id="SSF69572">
    <property type="entry name" value="Activating enzymes of the ubiquitin-like proteins"/>
    <property type="match status" value="1"/>
</dbReference>
<feature type="binding site" evidence="11">
    <location>
        <position position="281"/>
    </location>
    <ligand>
        <name>Zn(2+)</name>
        <dbReference type="ChEBI" id="CHEBI:29105"/>
    </ligand>
</feature>
<keyword evidence="5 11" id="KW-0479">Metal-binding</keyword>
<dbReference type="EC" id="2.8.1.-" evidence="11"/>
<protein>
    <recommendedName>
        <fullName evidence="11">Adenylyltransferase and sulfurtransferase MOCS3 homolog</fullName>
    </recommendedName>
    <alternativeName>
        <fullName evidence="11">UBA4 homolog</fullName>
    </alternativeName>
    <alternativeName>
        <fullName evidence="11">Ubiquitin-like protein activator 4 homolog</fullName>
    </alternativeName>
    <domain>
        <recommendedName>
            <fullName evidence="11">Adenylyltransferase</fullName>
            <ecNumber evidence="11">2.7.7.-</ecNumber>
        </recommendedName>
    </domain>
    <domain>
        <recommendedName>
            <fullName evidence="11">Sulfurtransferase</fullName>
            <ecNumber evidence="11">2.8.1.-</ecNumber>
        </recommendedName>
    </domain>
</protein>
<dbReference type="GO" id="GO:0004792">
    <property type="term" value="F:thiosulfate-cyanide sulfurtransferase activity"/>
    <property type="evidence" value="ECO:0007669"/>
    <property type="project" value="TreeGrafter"/>
</dbReference>
<dbReference type="GO" id="GO:0032447">
    <property type="term" value="P:protein urmylation"/>
    <property type="evidence" value="ECO:0007669"/>
    <property type="project" value="TreeGrafter"/>
</dbReference>
<dbReference type="HAMAP" id="MF_03049">
    <property type="entry name" value="MOCS3_Uba4"/>
    <property type="match status" value="1"/>
</dbReference>
<dbReference type="Pfam" id="PF00581">
    <property type="entry name" value="Rhodanese"/>
    <property type="match status" value="1"/>
</dbReference>